<evidence type="ECO:0000256" key="2">
    <source>
        <dbReference type="ARBA" id="ARBA00023136"/>
    </source>
</evidence>
<reference evidence="6" key="1">
    <citation type="submission" date="2011-12" db="EMBL/GenBank/DDBJ databases">
        <title>Complete sequence of Tannerella forsythia ATCC 43037.</title>
        <authorList>
            <person name="Dewhirst F."/>
            <person name="Tanner A."/>
            <person name="Izard J."/>
            <person name="Brinkac L."/>
            <person name="Durkin A.S."/>
            <person name="Hostetler J."/>
            <person name="Shetty J."/>
            <person name="Torralba M."/>
            <person name="Gill S."/>
            <person name="Nelson K."/>
        </authorList>
    </citation>
    <scope>NUCLEOTIDE SEQUENCE [LARGE SCALE GENOMIC DNA]</scope>
    <source>
        <strain evidence="6">ATCC 43037 / JCM 10827 / CCUG 33226 / KCTC 5666 / FDC 338</strain>
    </source>
</reference>
<dbReference type="Gene3D" id="2.40.170.20">
    <property type="entry name" value="TonB-dependent receptor, beta-barrel domain"/>
    <property type="match status" value="1"/>
</dbReference>
<dbReference type="InterPro" id="IPR036942">
    <property type="entry name" value="Beta-barrel_TonB_sf"/>
</dbReference>
<dbReference type="HOGENOM" id="CLU_033417_0_0_10"/>
<protein>
    <recommendedName>
        <fullName evidence="7">TonB-dependent receptor</fullName>
    </recommendedName>
</protein>
<feature type="signal peptide" evidence="4">
    <location>
        <begin position="1"/>
        <end position="31"/>
    </location>
</feature>
<dbReference type="KEGG" id="tfo:BFO_1127"/>
<dbReference type="eggNOG" id="COG4206">
    <property type="taxonomic scope" value="Bacteria"/>
</dbReference>
<dbReference type="EMBL" id="CP003191">
    <property type="protein sequence ID" value="AEW20131.1"/>
    <property type="molecule type" value="Genomic_DNA"/>
</dbReference>
<dbReference type="Proteomes" id="UP000005436">
    <property type="component" value="Chromosome"/>
</dbReference>
<dbReference type="AlphaFoldDB" id="G8UIE1"/>
<keyword evidence="4" id="KW-0732">Signal</keyword>
<comment type="subcellular location">
    <subcellularLocation>
        <location evidence="1">Cell outer membrane</location>
    </subcellularLocation>
</comment>
<dbReference type="SUPFAM" id="SSF56935">
    <property type="entry name" value="Porins"/>
    <property type="match status" value="1"/>
</dbReference>
<evidence type="ECO:0000256" key="4">
    <source>
        <dbReference type="SAM" id="SignalP"/>
    </source>
</evidence>
<name>G8UIE1_TANFA</name>
<proteinExistence type="predicted"/>
<gene>
    <name evidence="5" type="ordered locus">BFO_1127</name>
</gene>
<dbReference type="GO" id="GO:0009279">
    <property type="term" value="C:cell outer membrane"/>
    <property type="evidence" value="ECO:0007669"/>
    <property type="project" value="UniProtKB-SubCell"/>
</dbReference>
<keyword evidence="6" id="KW-1185">Reference proteome</keyword>
<dbReference type="STRING" id="203275.BFO_1127"/>
<dbReference type="PATRIC" id="fig|203275.8.peg.1012"/>
<keyword evidence="3" id="KW-0998">Cell outer membrane</keyword>
<accession>G8UIE1</accession>
<feature type="chain" id="PRO_5003517100" description="TonB-dependent receptor" evidence="4">
    <location>
        <begin position="32"/>
        <end position="609"/>
    </location>
</feature>
<evidence type="ECO:0000256" key="1">
    <source>
        <dbReference type="ARBA" id="ARBA00004442"/>
    </source>
</evidence>
<keyword evidence="2" id="KW-0472">Membrane</keyword>
<sequence>MSMKKMKKMTTKNQIRISIAAVLLSSSLTLAAQEKETKLNREMTLEREYDPSVQDANKVNRLPDLKEPKEPKHTIEYSPFTLPADPEKEIVVLPSGKIMTAIPYNKRRGYLRLGTGMNMNVEGDFGYHLLNNRTDFLNVFFSHRSTSSKLKDYDGSGMKQKAKLNDNLGGIHFHHHFDFGTLRLGGKYGYIGFNYYGFPLDSLYRIQQPSNNLLLPQSYPADREKNQVNQTMNAYVGIRSKEDALLGYLLNIEYQRFGQKYGHTVDVDGIRENRFTLQLGFSSRFSNNTQRVGLAGKLNYFNYTYPSNNKGGDTLAFGYQNHAQITVTPYYRYADDNWKLQLGANVMLITGDSSKLFLSPNISAEGKIADKTVLYLYAGGGIGMNDARSISQLNRYTDHGLMVKPSRTWLDLELGIRSGFVSNMWMEFFGGYKITENEVFFVPANYVGAKHDFGNYSFAYQPDASLFRVGASLKYAYQKWVDASIKGVYHNWSLRDGDGNTWLSGKGNGYKRAYGRPELELHADLVVRPFRPLTLALGYYLGANRYTLFHQKEIKLSNINDLNLTATYNFNDTFGAYIKVNNMLNSQQELWYAYPTQQFHVLAGVNLNF</sequence>
<evidence type="ECO:0000256" key="3">
    <source>
        <dbReference type="ARBA" id="ARBA00023237"/>
    </source>
</evidence>
<evidence type="ECO:0008006" key="7">
    <source>
        <dbReference type="Google" id="ProtNLM"/>
    </source>
</evidence>
<evidence type="ECO:0000313" key="6">
    <source>
        <dbReference type="Proteomes" id="UP000005436"/>
    </source>
</evidence>
<evidence type="ECO:0000313" key="5">
    <source>
        <dbReference type="EMBL" id="AEW20131.1"/>
    </source>
</evidence>
<organism evidence="5 6">
    <name type="scientific">Tannerella forsythia (strain ATCC 43037 / JCM 10827 / CCUG 21028 A / KCTC 5666 / FDC 338)</name>
    <name type="common">Bacteroides forsythus</name>
    <dbReference type="NCBI Taxonomy" id="203275"/>
    <lineage>
        <taxon>Bacteria</taxon>
        <taxon>Pseudomonadati</taxon>
        <taxon>Bacteroidota</taxon>
        <taxon>Bacteroidia</taxon>
        <taxon>Bacteroidales</taxon>
        <taxon>Tannerellaceae</taxon>
        <taxon>Tannerella</taxon>
    </lineage>
</organism>